<gene>
    <name evidence="1" type="ORF">L613_005500000120</name>
</gene>
<name>A0A562D777_9GAMM</name>
<evidence type="ECO:0000313" key="2">
    <source>
        <dbReference type="Proteomes" id="UP000321583"/>
    </source>
</evidence>
<reference evidence="1 2" key="1">
    <citation type="submission" date="2019-07" db="EMBL/GenBank/DDBJ databases">
        <title>Genome sequencing of lignin-degrading bacterial isolates.</title>
        <authorList>
            <person name="Gladden J."/>
        </authorList>
    </citation>
    <scope>NUCLEOTIDE SEQUENCE [LARGE SCALE GENOMIC DNA]</scope>
    <source>
        <strain evidence="1 2">J19</strain>
    </source>
</reference>
<dbReference type="OrthoDB" id="6064773at2"/>
<organism evidence="1 2">
    <name type="scientific">Pseudoxanthomonas taiwanensis J19</name>
    <dbReference type="NCBI Taxonomy" id="935569"/>
    <lineage>
        <taxon>Bacteria</taxon>
        <taxon>Pseudomonadati</taxon>
        <taxon>Pseudomonadota</taxon>
        <taxon>Gammaproteobacteria</taxon>
        <taxon>Lysobacterales</taxon>
        <taxon>Lysobacteraceae</taxon>
        <taxon>Pseudoxanthomonas</taxon>
    </lineage>
</organism>
<dbReference type="Proteomes" id="UP000321583">
    <property type="component" value="Unassembled WGS sequence"/>
</dbReference>
<sequence>MPACRTCTHPERERIEFAIANCIKGQHGAMSGIAAKYGIPRASLERHRDRHMTQDQMARLRFNAPDATDQKIEDVIRQEGENAILGLRAQRERLLLLLDELEKSGRHDKCVPVHRELRGVYELLAKYAGMVPGRKTVTNNNLLLGDITTFMDLVTEVLKPFPEARKAVAAAFASQQVLEHKPDDDE</sequence>
<dbReference type="EMBL" id="VLJS01000086">
    <property type="protein sequence ID" value="TWH05607.1"/>
    <property type="molecule type" value="Genomic_DNA"/>
</dbReference>
<accession>A0A562D777</accession>
<proteinExistence type="predicted"/>
<comment type="caution">
    <text evidence="1">The sequence shown here is derived from an EMBL/GenBank/DDBJ whole genome shotgun (WGS) entry which is preliminary data.</text>
</comment>
<dbReference type="AlphaFoldDB" id="A0A562D777"/>
<protein>
    <submittedName>
        <fullName evidence="1">Uncharacterized protein</fullName>
    </submittedName>
</protein>
<evidence type="ECO:0000313" key="1">
    <source>
        <dbReference type="EMBL" id="TWH05607.1"/>
    </source>
</evidence>
<keyword evidence="2" id="KW-1185">Reference proteome</keyword>
<dbReference type="RefSeq" id="WP_147208950.1">
    <property type="nucleotide sequence ID" value="NZ_VLJS01000086.1"/>
</dbReference>